<dbReference type="CDD" id="cd05269">
    <property type="entry name" value="TMR_SDR_a"/>
    <property type="match status" value="1"/>
</dbReference>
<dbReference type="PANTHER" id="PTHR43162:SF1">
    <property type="entry name" value="PRESTALK A DIFFERENTIATION PROTEIN A"/>
    <property type="match status" value="1"/>
</dbReference>
<dbReference type="RefSeq" id="WP_285664540.1">
    <property type="nucleotide sequence ID" value="NZ_BSTX01000003.1"/>
</dbReference>
<organism evidence="2 3">
    <name type="scientific">Actinorhabdospora filicis</name>
    <dbReference type="NCBI Taxonomy" id="1785913"/>
    <lineage>
        <taxon>Bacteria</taxon>
        <taxon>Bacillati</taxon>
        <taxon>Actinomycetota</taxon>
        <taxon>Actinomycetes</taxon>
        <taxon>Micromonosporales</taxon>
        <taxon>Micromonosporaceae</taxon>
        <taxon>Actinorhabdospora</taxon>
    </lineage>
</organism>
<accession>A0A9W6SNC2</accession>
<proteinExistence type="predicted"/>
<keyword evidence="3" id="KW-1185">Reference proteome</keyword>
<dbReference type="Gene3D" id="3.40.50.720">
    <property type="entry name" value="NAD(P)-binding Rossmann-like Domain"/>
    <property type="match status" value="1"/>
</dbReference>
<dbReference type="InterPro" id="IPR036291">
    <property type="entry name" value="NAD(P)-bd_dom_sf"/>
</dbReference>
<evidence type="ECO:0000313" key="3">
    <source>
        <dbReference type="Proteomes" id="UP001165079"/>
    </source>
</evidence>
<gene>
    <name evidence="2" type="ORF">Afil01_41900</name>
</gene>
<dbReference type="AlphaFoldDB" id="A0A9W6SNC2"/>
<sequence>MTRTLLLTGATGTVSTALIDALGDTFHLRALTLDEDGAAGLRERGIETVTGDLGDPRTLPAAFEGVHDVWLLTPNGPRAAEQSMNAVWAARRAGVERVVRLSAVRASHDAPTRSERLHAMADEQLGASGLRWTIIRPLWFMQNLFNEAGDIAAGTVRLNMGDGRVGMVDARDIAEVAAKVLVSEPSEHHEKVYTLTGPEALSFHEAAERLGEALGRPVRYEPVADEVVEERMLGYGVPAWITDMVNEYAQAFVDGHGDFVTGDVEKVTGRAPRGLGEFVRDHSHVFG</sequence>
<evidence type="ECO:0000259" key="1">
    <source>
        <dbReference type="Pfam" id="PF13460"/>
    </source>
</evidence>
<name>A0A9W6SNC2_9ACTN</name>
<dbReference type="PANTHER" id="PTHR43162">
    <property type="match status" value="1"/>
</dbReference>
<dbReference type="InterPro" id="IPR016040">
    <property type="entry name" value="NAD(P)-bd_dom"/>
</dbReference>
<comment type="caution">
    <text evidence="2">The sequence shown here is derived from an EMBL/GenBank/DDBJ whole genome shotgun (WGS) entry which is preliminary data.</text>
</comment>
<dbReference type="Pfam" id="PF13460">
    <property type="entry name" value="NAD_binding_10"/>
    <property type="match status" value="1"/>
</dbReference>
<feature type="domain" description="NAD(P)-binding" evidence="1">
    <location>
        <begin position="9"/>
        <end position="181"/>
    </location>
</feature>
<dbReference type="SUPFAM" id="SSF51735">
    <property type="entry name" value="NAD(P)-binding Rossmann-fold domains"/>
    <property type="match status" value="1"/>
</dbReference>
<dbReference type="InterPro" id="IPR051604">
    <property type="entry name" value="Ergot_Alk_Oxidoreductase"/>
</dbReference>
<protein>
    <submittedName>
        <fullName evidence="2">Nucleotide-diphosphate-sugar epimerase</fullName>
    </submittedName>
</protein>
<dbReference type="EMBL" id="BSTX01000003">
    <property type="protein sequence ID" value="GLZ79383.1"/>
    <property type="molecule type" value="Genomic_DNA"/>
</dbReference>
<dbReference type="Gene3D" id="3.90.25.10">
    <property type="entry name" value="UDP-galactose 4-epimerase, domain 1"/>
    <property type="match status" value="1"/>
</dbReference>
<reference evidence="2" key="1">
    <citation type="submission" date="2023-03" db="EMBL/GenBank/DDBJ databases">
        <title>Actinorhabdospora filicis NBRC 111898.</title>
        <authorList>
            <person name="Ichikawa N."/>
            <person name="Sato H."/>
            <person name="Tonouchi N."/>
        </authorList>
    </citation>
    <scope>NUCLEOTIDE SEQUENCE</scope>
    <source>
        <strain evidence="2">NBRC 111898</strain>
    </source>
</reference>
<evidence type="ECO:0000313" key="2">
    <source>
        <dbReference type="EMBL" id="GLZ79383.1"/>
    </source>
</evidence>
<dbReference type="Proteomes" id="UP001165079">
    <property type="component" value="Unassembled WGS sequence"/>
</dbReference>